<reference evidence="4 5" key="1">
    <citation type="submission" date="2016-09" db="EMBL/GenBank/DDBJ databases">
        <title>Streptomyces rubrolavendulae MJM4426 Genome sequencing and assembly.</title>
        <authorList>
            <person name="Kim J.-G."/>
        </authorList>
    </citation>
    <scope>NUCLEOTIDE SEQUENCE [LARGE SCALE GENOMIC DNA]</scope>
    <source>
        <strain evidence="4 5">MJM4426</strain>
    </source>
</reference>
<evidence type="ECO:0000256" key="2">
    <source>
        <dbReference type="SAM" id="SignalP"/>
    </source>
</evidence>
<feature type="domain" description="M23ase beta-sheet core" evidence="3">
    <location>
        <begin position="258"/>
        <end position="345"/>
    </location>
</feature>
<dbReference type="InterPro" id="IPR016047">
    <property type="entry name" value="M23ase_b-sheet_dom"/>
</dbReference>
<evidence type="ECO:0000313" key="4">
    <source>
        <dbReference type="EMBL" id="AOT59933.1"/>
    </source>
</evidence>
<sequence length="370" mass="38781">MAVLLALAAPALPASALPASAAVRAAAAPGAAATVAPEHAAPGAHGPAVSAEVARLLAEASKVTAAYERDRRAAAAQRVRAQGLQRELEGRRRELAALHGRAGKVARAQYRTGGPLSVTARLLLADDADDALRAERAARQAGRAVNRLLRDTDRAERQLRTAAARARAAWRDLEARNARLAELKRGLEGRLERARQRLQAEADRSVAAGSCRGPARLGKPAAARTADTGRAWVAPVAEEDGYALSAGFGGAGRHWARRHTGQDFAVGIGTPVRSVGSGRVHTVACGGPFGIEVVVRHDNGWYSQYAHLASTAVERGQRVAAGQWVGQAGTTGNSTGPHLHFEVRLTPHLGSGVDPLPWLREHGVVLGTAR</sequence>
<dbReference type="PANTHER" id="PTHR21666">
    <property type="entry name" value="PEPTIDASE-RELATED"/>
    <property type="match status" value="1"/>
</dbReference>
<feature type="signal peptide" evidence="2">
    <location>
        <begin position="1"/>
        <end position="21"/>
    </location>
</feature>
<dbReference type="FunFam" id="2.70.70.10:FF:000013">
    <property type="entry name" value="Peptidase family M23"/>
    <property type="match status" value="1"/>
</dbReference>
<dbReference type="KEGG" id="srn:A4G23_02791"/>
<dbReference type="AlphaFoldDB" id="A0A1D8G3A6"/>
<dbReference type="EMBL" id="CP017316">
    <property type="protein sequence ID" value="AOT59933.1"/>
    <property type="molecule type" value="Genomic_DNA"/>
</dbReference>
<evidence type="ECO:0000259" key="3">
    <source>
        <dbReference type="Pfam" id="PF01551"/>
    </source>
</evidence>
<evidence type="ECO:0000256" key="1">
    <source>
        <dbReference type="SAM" id="Coils"/>
    </source>
</evidence>
<gene>
    <name evidence="4" type="ORF">A4G23_02791</name>
</gene>
<evidence type="ECO:0000313" key="5">
    <source>
        <dbReference type="Proteomes" id="UP000095349"/>
    </source>
</evidence>
<dbReference type="STRING" id="285473.A4G23_02791"/>
<accession>A0A1D8G3A6</accession>
<dbReference type="Pfam" id="PF01551">
    <property type="entry name" value="Peptidase_M23"/>
    <property type="match status" value="1"/>
</dbReference>
<feature type="chain" id="PRO_5009107065" evidence="2">
    <location>
        <begin position="22"/>
        <end position="370"/>
    </location>
</feature>
<dbReference type="EC" id="3.4.24.75" evidence="4"/>
<dbReference type="Proteomes" id="UP000095349">
    <property type="component" value="Chromosome"/>
</dbReference>
<keyword evidence="1" id="KW-0175">Coiled coil</keyword>
<keyword evidence="4" id="KW-0378">Hydrolase</keyword>
<proteinExistence type="predicted"/>
<dbReference type="InterPro" id="IPR050570">
    <property type="entry name" value="Cell_wall_metabolism_enzyme"/>
</dbReference>
<dbReference type="PATRIC" id="fig|285473.5.peg.2917"/>
<keyword evidence="2" id="KW-0732">Signal</keyword>
<dbReference type="CDD" id="cd12797">
    <property type="entry name" value="M23_peptidase"/>
    <property type="match status" value="1"/>
</dbReference>
<dbReference type="InterPro" id="IPR011055">
    <property type="entry name" value="Dup_hybrid_motif"/>
</dbReference>
<protein>
    <submittedName>
        <fullName evidence="4">Glycyl-glycine endopeptidase ALE-1</fullName>
        <ecNumber evidence="4">3.4.24.75</ecNumber>
    </submittedName>
</protein>
<dbReference type="SUPFAM" id="SSF51261">
    <property type="entry name" value="Duplicated hybrid motif"/>
    <property type="match status" value="1"/>
</dbReference>
<feature type="coiled-coil region" evidence="1">
    <location>
        <begin position="138"/>
        <end position="204"/>
    </location>
</feature>
<name>A0A1D8G3A6_9ACTN</name>
<dbReference type="PANTHER" id="PTHR21666:SF270">
    <property type="entry name" value="MUREIN HYDROLASE ACTIVATOR ENVC"/>
    <property type="match status" value="1"/>
</dbReference>
<organism evidence="4 5">
    <name type="scientific">Streptomyces rubrolavendulae</name>
    <dbReference type="NCBI Taxonomy" id="285473"/>
    <lineage>
        <taxon>Bacteria</taxon>
        <taxon>Bacillati</taxon>
        <taxon>Actinomycetota</taxon>
        <taxon>Actinomycetes</taxon>
        <taxon>Kitasatosporales</taxon>
        <taxon>Streptomycetaceae</taxon>
        <taxon>Streptomyces</taxon>
    </lineage>
</organism>
<dbReference type="GO" id="GO:0004222">
    <property type="term" value="F:metalloendopeptidase activity"/>
    <property type="evidence" value="ECO:0007669"/>
    <property type="project" value="TreeGrafter"/>
</dbReference>
<dbReference type="RefSeq" id="WP_079140152.1">
    <property type="nucleotide sequence ID" value="NZ_CP017316.1"/>
</dbReference>
<dbReference type="Gene3D" id="2.70.70.10">
    <property type="entry name" value="Glucose Permease (Domain IIA)"/>
    <property type="match status" value="1"/>
</dbReference>
<keyword evidence="5" id="KW-1185">Reference proteome</keyword>